<protein>
    <submittedName>
        <fullName evidence="1">Uncharacterized protein</fullName>
    </submittedName>
</protein>
<dbReference type="EMBL" id="JAUNZN010000001">
    <property type="protein sequence ID" value="KAK4829643.1"/>
    <property type="molecule type" value="Genomic_DNA"/>
</dbReference>
<gene>
    <name evidence="1" type="ORF">QYF61_005936</name>
</gene>
<dbReference type="Proteomes" id="UP001333110">
    <property type="component" value="Unassembled WGS sequence"/>
</dbReference>
<evidence type="ECO:0000313" key="2">
    <source>
        <dbReference type="Proteomes" id="UP001333110"/>
    </source>
</evidence>
<sequence length="382" mass="43612">MLLRALSKRLLNTDRLGASTTSPGSLFQGLTTLSVKKCFLMSSLNLPWCSFEPFPDILSLDLREKSSASPFPRPFLRKLLRAMRLPLSLLFSKLDKPKDIPSSPFTSFVALLWTHSRTFTSFLNCRAQNCTQYSRLRTSVKSWLVKTTFSCFHPQPAFVDAPSWFHRLWESSKAVSLEIVTDLENKGCGISFGEDFGPVWDLADNRLGWERPLRPSSPTVNLTLPSTPLNHVPKCHIYTSFKYLQGWRLHHFPGQPVPVLDNPCGEEIFPNIQSKPPLAQLEAVSSHPITSGVITRDHFPSNAVKTRLCSGRKMILCNNTRSDRTRGNGLKLRQGRFRLDIRKFYFTERVVQHWNRLPREVVESPSLEVFKGRLDEVLRDMV</sequence>
<dbReference type="AlphaFoldDB" id="A0AAN7PQF7"/>
<name>A0AAN7PQF7_MYCAM</name>
<accession>A0AAN7PQF7</accession>
<evidence type="ECO:0000313" key="1">
    <source>
        <dbReference type="EMBL" id="KAK4829643.1"/>
    </source>
</evidence>
<comment type="caution">
    <text evidence="1">The sequence shown here is derived from an EMBL/GenBank/DDBJ whole genome shotgun (WGS) entry which is preliminary data.</text>
</comment>
<proteinExistence type="predicted"/>
<keyword evidence="2" id="KW-1185">Reference proteome</keyword>
<organism evidence="1 2">
    <name type="scientific">Mycteria americana</name>
    <name type="common">Wood stork</name>
    <dbReference type="NCBI Taxonomy" id="33587"/>
    <lineage>
        <taxon>Eukaryota</taxon>
        <taxon>Metazoa</taxon>
        <taxon>Chordata</taxon>
        <taxon>Craniata</taxon>
        <taxon>Vertebrata</taxon>
        <taxon>Euteleostomi</taxon>
        <taxon>Archelosauria</taxon>
        <taxon>Archosauria</taxon>
        <taxon>Dinosauria</taxon>
        <taxon>Saurischia</taxon>
        <taxon>Theropoda</taxon>
        <taxon>Coelurosauria</taxon>
        <taxon>Aves</taxon>
        <taxon>Neognathae</taxon>
        <taxon>Neoaves</taxon>
        <taxon>Aequornithes</taxon>
        <taxon>Ciconiiformes</taxon>
        <taxon>Ciconiidae</taxon>
        <taxon>Mycteria</taxon>
    </lineage>
</organism>
<reference evidence="1 2" key="1">
    <citation type="journal article" date="2023" name="J. Hered.">
        <title>Chromosome-level genome of the wood stork (Mycteria americana) provides insight into avian chromosome evolution.</title>
        <authorList>
            <person name="Flamio R. Jr."/>
            <person name="Ramstad K.M."/>
        </authorList>
    </citation>
    <scope>NUCLEOTIDE SEQUENCE [LARGE SCALE GENOMIC DNA]</scope>
    <source>
        <strain evidence="1">JAX WOST 10</strain>
    </source>
</reference>